<name>H8KUI3_SOLCM</name>
<gene>
    <name evidence="2" type="ordered locus">Solca_2366</name>
</gene>
<feature type="signal peptide" evidence="1">
    <location>
        <begin position="1"/>
        <end position="20"/>
    </location>
</feature>
<dbReference type="InterPro" id="IPR019861">
    <property type="entry name" value="PorP/SprF_Bacteroidetes"/>
</dbReference>
<dbReference type="STRING" id="929556.Solca_2366"/>
<reference evidence="2" key="1">
    <citation type="submission" date="2012-02" db="EMBL/GenBank/DDBJ databases">
        <title>The complete genome of Solitalea canadensis DSM 3403.</title>
        <authorList>
            <consortium name="US DOE Joint Genome Institute (JGI-PGF)"/>
            <person name="Lucas S."/>
            <person name="Copeland A."/>
            <person name="Lapidus A."/>
            <person name="Glavina del Rio T."/>
            <person name="Dalin E."/>
            <person name="Tice H."/>
            <person name="Bruce D."/>
            <person name="Goodwin L."/>
            <person name="Pitluck S."/>
            <person name="Peters L."/>
            <person name="Ovchinnikova G."/>
            <person name="Lu M."/>
            <person name="Kyrpides N."/>
            <person name="Mavromatis K."/>
            <person name="Ivanova N."/>
            <person name="Brettin T."/>
            <person name="Detter J.C."/>
            <person name="Han C."/>
            <person name="Larimer F."/>
            <person name="Land M."/>
            <person name="Hauser L."/>
            <person name="Markowitz V."/>
            <person name="Cheng J.-F."/>
            <person name="Hugenholtz P."/>
            <person name="Woyke T."/>
            <person name="Wu D."/>
            <person name="Spring S."/>
            <person name="Schroeder M."/>
            <person name="Kopitz M."/>
            <person name="Brambilla E."/>
            <person name="Klenk H.-P."/>
            <person name="Eisen J.A."/>
        </authorList>
    </citation>
    <scope>NUCLEOTIDE SEQUENCE</scope>
    <source>
        <strain evidence="2">DSM 3403</strain>
    </source>
</reference>
<dbReference type="KEGG" id="scn:Solca_2366"/>
<dbReference type="AlphaFoldDB" id="H8KUI3"/>
<evidence type="ECO:0000256" key="1">
    <source>
        <dbReference type="SAM" id="SignalP"/>
    </source>
</evidence>
<keyword evidence="3" id="KW-1185">Reference proteome</keyword>
<dbReference type="Pfam" id="PF11751">
    <property type="entry name" value="PorP_SprF"/>
    <property type="match status" value="1"/>
</dbReference>
<dbReference type="OrthoDB" id="1493187at2"/>
<accession>H8KUI3</accession>
<proteinExistence type="predicted"/>
<protein>
    <submittedName>
        <fullName evidence="2">Bacteroidetes-specific putative membrane protein</fullName>
    </submittedName>
</protein>
<keyword evidence="1" id="KW-0732">Signal</keyword>
<dbReference type="NCBIfam" id="TIGR03519">
    <property type="entry name" value="T9SS_PorP_fam"/>
    <property type="match status" value="1"/>
</dbReference>
<dbReference type="HOGENOM" id="CLU_068235_0_1_10"/>
<dbReference type="Proteomes" id="UP000007590">
    <property type="component" value="Chromosome"/>
</dbReference>
<dbReference type="EMBL" id="CP003349">
    <property type="protein sequence ID" value="AFD07407.1"/>
    <property type="molecule type" value="Genomic_DNA"/>
</dbReference>
<dbReference type="RefSeq" id="WP_014680634.1">
    <property type="nucleotide sequence ID" value="NC_017770.1"/>
</dbReference>
<dbReference type="eggNOG" id="COG3064">
    <property type="taxonomic scope" value="Bacteria"/>
</dbReference>
<feature type="chain" id="PRO_5003615327" evidence="1">
    <location>
        <begin position="21"/>
        <end position="324"/>
    </location>
</feature>
<sequence>MKKRSLLIFLFLIIDVSVYAQQDAQFSQYMFNGIYINPAYAGYREQLNLHMFYRSQWTGGLEGNPETFTFAVDAIANNNNVGLAMNVISDKLGAESTLAGYLNYAYRLRVSETGRLAFGLGVGLAQYAIDGSKLNPNNPIDPSVPITKQSVVVPDIRAGIYYTTERVYAGFSVDNLIGQYMSYTKDPSILIPKKYPHFYLTAGGLVPLSQSILLKPSFMFKVEEKSPSTLDINAFVLFYERLWLGASYRRGIMLLGSDNLQDNLDMNNAISALAEVYVTDRIRIGYAYDFSLSEFKNYNYGTHEISLGYSIIPKKIRMLTPRYF</sequence>
<evidence type="ECO:0000313" key="2">
    <source>
        <dbReference type="EMBL" id="AFD07407.1"/>
    </source>
</evidence>
<organism evidence="2 3">
    <name type="scientific">Solitalea canadensis (strain ATCC 29591 / DSM 3403 / JCM 21819 / LMG 8368 / NBRC 15130 / NCIMB 12057 / USAM 9D)</name>
    <name type="common">Flexibacter canadensis</name>
    <dbReference type="NCBI Taxonomy" id="929556"/>
    <lineage>
        <taxon>Bacteria</taxon>
        <taxon>Pseudomonadati</taxon>
        <taxon>Bacteroidota</taxon>
        <taxon>Sphingobacteriia</taxon>
        <taxon>Sphingobacteriales</taxon>
        <taxon>Sphingobacteriaceae</taxon>
        <taxon>Solitalea</taxon>
    </lineage>
</organism>
<evidence type="ECO:0000313" key="3">
    <source>
        <dbReference type="Proteomes" id="UP000007590"/>
    </source>
</evidence>